<dbReference type="Gene3D" id="4.10.1250.10">
    <property type="entry name" value="Aminomethyltransferase fragment"/>
    <property type="match status" value="1"/>
</dbReference>
<dbReference type="Pfam" id="PF08669">
    <property type="entry name" value="GCV_T_C"/>
    <property type="match status" value="1"/>
</dbReference>
<comment type="function">
    <text evidence="7">The glycine cleavage system catalyzes the degradation of glycine.</text>
</comment>
<evidence type="ECO:0000313" key="11">
    <source>
        <dbReference type="EMBL" id="QDT01209.1"/>
    </source>
</evidence>
<evidence type="ECO:0000256" key="3">
    <source>
        <dbReference type="ARBA" id="ARBA00022576"/>
    </source>
</evidence>
<dbReference type="FunFam" id="4.10.1250.10:FF:000001">
    <property type="entry name" value="Aminomethyltransferase"/>
    <property type="match status" value="1"/>
</dbReference>
<dbReference type="Gene3D" id="3.30.1360.120">
    <property type="entry name" value="Probable tRNA modification gtpase trme, domain 1"/>
    <property type="match status" value="1"/>
</dbReference>
<evidence type="ECO:0000256" key="6">
    <source>
        <dbReference type="ARBA" id="ARBA00047665"/>
    </source>
</evidence>
<dbReference type="Gene3D" id="2.40.30.110">
    <property type="entry name" value="Aminomethyltransferase beta-barrel domains"/>
    <property type="match status" value="1"/>
</dbReference>
<dbReference type="AlphaFoldDB" id="A0A517N237"/>
<gene>
    <name evidence="11" type="primary">gcvT_2</name>
    <name evidence="7" type="synonym">gcvT</name>
    <name evidence="11" type="ORF">HG15A2_45510</name>
</gene>
<feature type="binding site" evidence="8">
    <location>
        <position position="212"/>
    </location>
    <ligand>
        <name>substrate</name>
    </ligand>
</feature>
<proteinExistence type="inferred from homology"/>
<dbReference type="Proteomes" id="UP000319852">
    <property type="component" value="Chromosome"/>
</dbReference>
<dbReference type="InterPro" id="IPR029043">
    <property type="entry name" value="GcvT/YgfZ_C"/>
</dbReference>
<organism evidence="11 12">
    <name type="scientific">Adhaeretor mobilis</name>
    <dbReference type="NCBI Taxonomy" id="1930276"/>
    <lineage>
        <taxon>Bacteria</taxon>
        <taxon>Pseudomonadati</taxon>
        <taxon>Planctomycetota</taxon>
        <taxon>Planctomycetia</taxon>
        <taxon>Pirellulales</taxon>
        <taxon>Lacipirellulaceae</taxon>
        <taxon>Adhaeretor</taxon>
    </lineage>
</organism>
<comment type="catalytic activity">
    <reaction evidence="6 7">
        <text>N(6)-[(R)-S(8)-aminomethyldihydrolipoyl]-L-lysyl-[protein] + (6S)-5,6,7,8-tetrahydrofolate = N(6)-[(R)-dihydrolipoyl]-L-lysyl-[protein] + (6R)-5,10-methylene-5,6,7,8-tetrahydrofolate + NH4(+)</text>
        <dbReference type="Rhea" id="RHEA:16945"/>
        <dbReference type="Rhea" id="RHEA-COMP:10475"/>
        <dbReference type="Rhea" id="RHEA-COMP:10492"/>
        <dbReference type="ChEBI" id="CHEBI:15636"/>
        <dbReference type="ChEBI" id="CHEBI:28938"/>
        <dbReference type="ChEBI" id="CHEBI:57453"/>
        <dbReference type="ChEBI" id="CHEBI:83100"/>
        <dbReference type="ChEBI" id="CHEBI:83143"/>
        <dbReference type="EC" id="2.1.2.10"/>
    </reaction>
</comment>
<dbReference type="PANTHER" id="PTHR43757:SF2">
    <property type="entry name" value="AMINOMETHYLTRANSFERASE, MITOCHONDRIAL"/>
    <property type="match status" value="1"/>
</dbReference>
<dbReference type="GO" id="GO:0019464">
    <property type="term" value="P:glycine decarboxylation via glycine cleavage system"/>
    <property type="evidence" value="ECO:0007669"/>
    <property type="project" value="UniProtKB-UniRule"/>
</dbReference>
<evidence type="ECO:0000256" key="1">
    <source>
        <dbReference type="ARBA" id="ARBA00008609"/>
    </source>
</evidence>
<dbReference type="GO" id="GO:0008483">
    <property type="term" value="F:transaminase activity"/>
    <property type="evidence" value="ECO:0007669"/>
    <property type="project" value="UniProtKB-KW"/>
</dbReference>
<comment type="subunit">
    <text evidence="7">The glycine cleavage system is composed of four proteins: P, T, L and H.</text>
</comment>
<dbReference type="InterPro" id="IPR006223">
    <property type="entry name" value="GcvT"/>
</dbReference>
<dbReference type="EMBL" id="CP036263">
    <property type="protein sequence ID" value="QDT01209.1"/>
    <property type="molecule type" value="Genomic_DNA"/>
</dbReference>
<keyword evidence="4 7" id="KW-0808">Transferase</keyword>
<dbReference type="Pfam" id="PF01571">
    <property type="entry name" value="GCV_T"/>
    <property type="match status" value="1"/>
</dbReference>
<accession>A0A517N237</accession>
<dbReference type="PIRSF" id="PIRSF006487">
    <property type="entry name" value="GcvT"/>
    <property type="match status" value="1"/>
</dbReference>
<name>A0A517N237_9BACT</name>
<evidence type="ECO:0000256" key="8">
    <source>
        <dbReference type="PIRSR" id="PIRSR006487-1"/>
    </source>
</evidence>
<dbReference type="EC" id="2.1.2.10" evidence="2 7"/>
<dbReference type="InterPro" id="IPR028896">
    <property type="entry name" value="GcvT/YgfZ/DmdA"/>
</dbReference>
<dbReference type="GO" id="GO:0005960">
    <property type="term" value="C:glycine cleavage complex"/>
    <property type="evidence" value="ECO:0007669"/>
    <property type="project" value="InterPro"/>
</dbReference>
<dbReference type="SUPFAM" id="SSF103025">
    <property type="entry name" value="Folate-binding domain"/>
    <property type="match status" value="1"/>
</dbReference>
<evidence type="ECO:0000256" key="4">
    <source>
        <dbReference type="ARBA" id="ARBA00022679"/>
    </source>
</evidence>
<dbReference type="FunFam" id="2.40.30.110:FF:000003">
    <property type="entry name" value="Aminomethyltransferase"/>
    <property type="match status" value="1"/>
</dbReference>
<dbReference type="InterPro" id="IPR022903">
    <property type="entry name" value="GcvT_bac"/>
</dbReference>
<feature type="domain" description="Aminomethyltransferase C-terminal" evidence="10">
    <location>
        <begin position="305"/>
        <end position="381"/>
    </location>
</feature>
<comment type="similarity">
    <text evidence="1 7">Belongs to the GcvT family.</text>
</comment>
<dbReference type="PANTHER" id="PTHR43757">
    <property type="entry name" value="AMINOMETHYLTRANSFERASE"/>
    <property type="match status" value="1"/>
</dbReference>
<reference evidence="11 12" key="1">
    <citation type="submission" date="2019-02" db="EMBL/GenBank/DDBJ databases">
        <title>Deep-cultivation of Planctomycetes and their phenomic and genomic characterization uncovers novel biology.</title>
        <authorList>
            <person name="Wiegand S."/>
            <person name="Jogler M."/>
            <person name="Boedeker C."/>
            <person name="Pinto D."/>
            <person name="Vollmers J."/>
            <person name="Rivas-Marin E."/>
            <person name="Kohn T."/>
            <person name="Peeters S.H."/>
            <person name="Heuer A."/>
            <person name="Rast P."/>
            <person name="Oberbeckmann S."/>
            <person name="Bunk B."/>
            <person name="Jeske O."/>
            <person name="Meyerdierks A."/>
            <person name="Storesund J.E."/>
            <person name="Kallscheuer N."/>
            <person name="Luecker S."/>
            <person name="Lage O.M."/>
            <person name="Pohl T."/>
            <person name="Merkel B.J."/>
            <person name="Hornburger P."/>
            <person name="Mueller R.-W."/>
            <person name="Bruemmer F."/>
            <person name="Labrenz M."/>
            <person name="Spormann A.M."/>
            <person name="Op den Camp H."/>
            <person name="Overmann J."/>
            <person name="Amann R."/>
            <person name="Jetten M.S.M."/>
            <person name="Mascher T."/>
            <person name="Medema M.H."/>
            <person name="Devos D.P."/>
            <person name="Kaster A.-K."/>
            <person name="Ovreas L."/>
            <person name="Rohde M."/>
            <person name="Galperin M.Y."/>
            <person name="Jogler C."/>
        </authorList>
    </citation>
    <scope>NUCLEOTIDE SEQUENCE [LARGE SCALE GENOMIC DNA]</scope>
    <source>
        <strain evidence="11 12">HG15A2</strain>
    </source>
</reference>
<feature type="domain" description="GCVT N-terminal" evidence="9">
    <location>
        <begin position="11"/>
        <end position="278"/>
    </location>
</feature>
<protein>
    <recommendedName>
        <fullName evidence="2 7">Aminomethyltransferase</fullName>
        <ecNumber evidence="2 7">2.1.2.10</ecNumber>
    </recommendedName>
    <alternativeName>
        <fullName evidence="5 7">Glycine cleavage system T protein</fullName>
    </alternativeName>
</protein>
<evidence type="ECO:0000313" key="12">
    <source>
        <dbReference type="Proteomes" id="UP000319852"/>
    </source>
</evidence>
<dbReference type="SUPFAM" id="SSF101790">
    <property type="entry name" value="Aminomethyltransferase beta-barrel domain"/>
    <property type="match status" value="1"/>
</dbReference>
<dbReference type="OrthoDB" id="9774591at2"/>
<dbReference type="Gene3D" id="3.30.70.1400">
    <property type="entry name" value="Aminomethyltransferase beta-barrel domains"/>
    <property type="match status" value="1"/>
</dbReference>
<dbReference type="KEGG" id="amob:HG15A2_45510"/>
<keyword evidence="3 7" id="KW-0032">Aminotransferase</keyword>
<dbReference type="InterPro" id="IPR006222">
    <property type="entry name" value="GCVT_N"/>
</dbReference>
<sequence>MATPSLSHTPLHAWHVEHGGRMVDFAGWEMPVQYTSIVEEHNAVRSSLGLFDVSHMGRLQFSGSACEKLLDKLLTRRVRDMLPGDIRYSLVCQEEGGILDDVLVYRLLSQAEATEVEDDQPAFQLVVNASNRQKIVSHFHTFVDATDRVRMSDLTTVTAMIAVQGPRAIELLDPLVDFELTQLANYHGTYSEVEDKPCYVSRTGYTGEDGAEIICSANYAEPIWELLMDVGKDAGIAACGLAARDTLRLEAAMPLYGHELSEAINPVQAGLGFGVNVKDREFVGRDAIVKARKQYAEENHNLPVRVGLELGGKRPAREGATILNGDNVVGKVTSGTFSPTLEKPIAMGYVTHENSVVGTELAIDIRGKQHAAKIVKLPFYKRK</sequence>
<evidence type="ECO:0000259" key="9">
    <source>
        <dbReference type="Pfam" id="PF01571"/>
    </source>
</evidence>
<dbReference type="NCBIfam" id="TIGR00528">
    <property type="entry name" value="gcvT"/>
    <property type="match status" value="1"/>
</dbReference>
<keyword evidence="12" id="KW-1185">Reference proteome</keyword>
<dbReference type="GO" id="GO:0005829">
    <property type="term" value="C:cytosol"/>
    <property type="evidence" value="ECO:0007669"/>
    <property type="project" value="TreeGrafter"/>
</dbReference>
<dbReference type="InterPro" id="IPR027266">
    <property type="entry name" value="TrmE/GcvT-like"/>
</dbReference>
<dbReference type="HAMAP" id="MF_00259">
    <property type="entry name" value="GcvT"/>
    <property type="match status" value="1"/>
</dbReference>
<evidence type="ECO:0000256" key="7">
    <source>
        <dbReference type="HAMAP-Rule" id="MF_00259"/>
    </source>
</evidence>
<evidence type="ECO:0000256" key="2">
    <source>
        <dbReference type="ARBA" id="ARBA00012616"/>
    </source>
</evidence>
<dbReference type="InterPro" id="IPR013977">
    <property type="entry name" value="GcvT_C"/>
</dbReference>
<evidence type="ECO:0000256" key="5">
    <source>
        <dbReference type="ARBA" id="ARBA00031395"/>
    </source>
</evidence>
<dbReference type="NCBIfam" id="NF001567">
    <property type="entry name" value="PRK00389.1"/>
    <property type="match status" value="1"/>
</dbReference>
<dbReference type="GO" id="GO:0004047">
    <property type="term" value="F:aminomethyltransferase activity"/>
    <property type="evidence" value="ECO:0007669"/>
    <property type="project" value="UniProtKB-UniRule"/>
</dbReference>
<dbReference type="RefSeq" id="WP_145063242.1">
    <property type="nucleotide sequence ID" value="NZ_CP036263.1"/>
</dbReference>
<evidence type="ECO:0000259" key="10">
    <source>
        <dbReference type="Pfam" id="PF08669"/>
    </source>
</evidence>